<dbReference type="EMBL" id="CYRX01000032">
    <property type="protein sequence ID" value="CUH61578.1"/>
    <property type="molecule type" value="Genomic_DNA"/>
</dbReference>
<sequence length="163" mass="18586">MVWSVCLLGEGVDGVTQRIDLLALGSIPSPNDIDEIGVTQTTGRRLLWELQQAVVTLQEAALRAAAKERTATTSDLTLKDYRLRKVQTLFGTVSLRVPRLVNQGRIESVLPTSCGARSTREFDDLRNKLSVWLCRKLFELFLCLTMWQQFVFEGHRRREQNHD</sequence>
<proteinExistence type="predicted"/>
<organism evidence="1 2">
    <name type="scientific">Thalassobacter stenotrophicus</name>
    <dbReference type="NCBI Taxonomy" id="266809"/>
    <lineage>
        <taxon>Bacteria</taxon>
        <taxon>Pseudomonadati</taxon>
        <taxon>Pseudomonadota</taxon>
        <taxon>Alphaproteobacteria</taxon>
        <taxon>Rhodobacterales</taxon>
        <taxon>Roseobacteraceae</taxon>
        <taxon>Thalassobacter</taxon>
    </lineage>
</organism>
<dbReference type="Proteomes" id="UP000051298">
    <property type="component" value="Unassembled WGS sequence"/>
</dbReference>
<gene>
    <name evidence="1" type="ORF">THS5294_02889</name>
</gene>
<evidence type="ECO:0000313" key="1">
    <source>
        <dbReference type="EMBL" id="CUH61578.1"/>
    </source>
</evidence>
<evidence type="ECO:0000313" key="2">
    <source>
        <dbReference type="Proteomes" id="UP000051298"/>
    </source>
</evidence>
<dbReference type="AlphaFoldDB" id="A0A0N7LTT3"/>
<reference evidence="1 2" key="1">
    <citation type="submission" date="2015-09" db="EMBL/GenBank/DDBJ databases">
        <authorList>
            <consortium name="Swine Surveillance"/>
        </authorList>
    </citation>
    <scope>NUCLEOTIDE SEQUENCE [LARGE SCALE GENOMIC DNA]</scope>
    <source>
        <strain evidence="1 2">CECT 5294</strain>
    </source>
</reference>
<protein>
    <submittedName>
        <fullName evidence="1">Uncharacterized protein</fullName>
    </submittedName>
</protein>
<name>A0A0N7LTT3_9RHOB</name>
<accession>A0A0N7LTT3</accession>